<dbReference type="Proteomes" id="UP000192527">
    <property type="component" value="Chromosome"/>
</dbReference>
<accession>A0A1W5ZY97</accession>
<dbReference type="Gene3D" id="1.10.10.10">
    <property type="entry name" value="Winged helix-like DNA-binding domain superfamily/Winged helix DNA-binding domain"/>
    <property type="match status" value="1"/>
</dbReference>
<feature type="compositionally biased region" description="Basic and acidic residues" evidence="1">
    <location>
        <begin position="132"/>
        <end position="154"/>
    </location>
</feature>
<dbReference type="InterPro" id="IPR036388">
    <property type="entry name" value="WH-like_DNA-bd_sf"/>
</dbReference>
<dbReference type="EMBL" id="CP020772">
    <property type="protein sequence ID" value="ARI78239.1"/>
    <property type="molecule type" value="Genomic_DNA"/>
</dbReference>
<evidence type="ECO:0000313" key="2">
    <source>
        <dbReference type="EMBL" id="ARI78239.1"/>
    </source>
</evidence>
<dbReference type="KEGG" id="hmn:HM131_15880"/>
<proteinExistence type="predicted"/>
<feature type="region of interest" description="Disordered" evidence="1">
    <location>
        <begin position="132"/>
        <end position="164"/>
    </location>
</feature>
<organism evidence="2 3">
    <name type="scientific">Halobacillus mangrovi</name>
    <dbReference type="NCBI Taxonomy" id="402384"/>
    <lineage>
        <taxon>Bacteria</taxon>
        <taxon>Bacillati</taxon>
        <taxon>Bacillota</taxon>
        <taxon>Bacilli</taxon>
        <taxon>Bacillales</taxon>
        <taxon>Bacillaceae</taxon>
        <taxon>Halobacillus</taxon>
    </lineage>
</organism>
<evidence type="ECO:0000313" key="3">
    <source>
        <dbReference type="Proteomes" id="UP000192527"/>
    </source>
</evidence>
<feature type="compositionally biased region" description="Acidic residues" evidence="1">
    <location>
        <begin position="155"/>
        <end position="164"/>
    </location>
</feature>
<dbReference type="Pfam" id="PF13730">
    <property type="entry name" value="HTH_36"/>
    <property type="match status" value="1"/>
</dbReference>
<reference evidence="2 3" key="1">
    <citation type="submission" date="2017-04" db="EMBL/GenBank/DDBJ databases">
        <title>The whole genome sequencing and assembly of Halobacillus mangrovi strain.</title>
        <authorList>
            <person name="Lee S.-J."/>
            <person name="Park M.-K."/>
            <person name="Kim J.-Y."/>
            <person name="Lee Y.-J."/>
            <person name="Yi H."/>
            <person name="Bahn Y.-S."/>
            <person name="Kim J.F."/>
            <person name="Lee D.-W."/>
        </authorList>
    </citation>
    <scope>NUCLEOTIDE SEQUENCE [LARGE SCALE GENOMIC DNA]</scope>
    <source>
        <strain evidence="2 3">KTB 131</strain>
    </source>
</reference>
<dbReference type="RefSeq" id="WP_085030698.1">
    <property type="nucleotide sequence ID" value="NZ_CP020772.1"/>
</dbReference>
<name>A0A1W5ZY97_9BACI</name>
<evidence type="ECO:0000256" key="1">
    <source>
        <dbReference type="SAM" id="MobiDB-lite"/>
    </source>
</evidence>
<evidence type="ECO:0008006" key="4">
    <source>
        <dbReference type="Google" id="ProtNLM"/>
    </source>
</evidence>
<dbReference type="STRING" id="402384.HM131_15880"/>
<dbReference type="AlphaFoldDB" id="A0A1W5ZY97"/>
<gene>
    <name evidence="2" type="ORF">HM131_15880</name>
</gene>
<sequence>MNPNYNNPFIIEKGEHYIPSLSSLHRVYTQHPNFKPSTKLVYELLFDYWNPDYGYAFPTIRQLERDSGLGGSTIKRQIETLVKLDLVEKQRSRTYGNNVYRVKKPVQTLDELYAKFPEIEVEAKERFRRIDKADKAEKERRKGQEGSLGEHESSELDDVEDGWF</sequence>
<dbReference type="OrthoDB" id="2940675at2"/>
<keyword evidence="3" id="KW-1185">Reference proteome</keyword>
<protein>
    <recommendedName>
        <fullName evidence="4">Helix-turn-helix domain-containing protein</fullName>
    </recommendedName>
</protein>